<sequence length="38" mass="4391">MNLTNEGCGDLEIEGRKREEKPKTLHRYGAKPFIERSS</sequence>
<organism evidence="2">
    <name type="scientific">Vibrio tasmaniensis</name>
    <dbReference type="NCBI Taxonomy" id="212663"/>
    <lineage>
        <taxon>Bacteria</taxon>
        <taxon>Pseudomonadati</taxon>
        <taxon>Pseudomonadota</taxon>
        <taxon>Gammaproteobacteria</taxon>
        <taxon>Vibrionales</taxon>
        <taxon>Vibrionaceae</taxon>
        <taxon>Vibrio</taxon>
    </lineage>
</organism>
<evidence type="ECO:0000313" key="2">
    <source>
        <dbReference type="EMBL" id="AKN39877.1"/>
    </source>
</evidence>
<reference evidence="2" key="1">
    <citation type="journal article" date="2015" name="MBio">
        <title>Eco-Evolutionary Dynamics of Episomes among Ecologically Cohesive Bacterial Populations.</title>
        <authorList>
            <person name="Xue H."/>
            <person name="Cordero O.X."/>
            <person name="Camas F.M."/>
            <person name="Trimble W."/>
            <person name="Meyer F."/>
            <person name="Guglielmini J."/>
            <person name="Rocha E.P."/>
            <person name="Polz M.F."/>
        </authorList>
    </citation>
    <scope>NUCLEOTIDE SEQUENCE</scope>
    <source>
        <strain evidence="2">FF_59</strain>
    </source>
</reference>
<dbReference type="AlphaFoldDB" id="A0A0H3ZZ20"/>
<evidence type="ECO:0000256" key="1">
    <source>
        <dbReference type="SAM" id="MobiDB-lite"/>
    </source>
</evidence>
<protein>
    <submittedName>
        <fullName evidence="2">Uncharacterized protein</fullName>
    </submittedName>
</protein>
<name>A0A0H3ZZ20_9VIBR</name>
<proteinExistence type="predicted"/>
<dbReference type="EMBL" id="KP795670">
    <property type="protein sequence ID" value="AKN39877.1"/>
    <property type="molecule type" value="Genomic_DNA"/>
</dbReference>
<feature type="compositionally biased region" description="Basic and acidic residues" evidence="1">
    <location>
        <begin position="13"/>
        <end position="23"/>
    </location>
</feature>
<feature type="region of interest" description="Disordered" evidence="1">
    <location>
        <begin position="1"/>
        <end position="38"/>
    </location>
</feature>
<accession>A0A0H3ZZ20</accession>